<gene>
    <name evidence="6" type="primary">prmA</name>
    <name evidence="7" type="ORF">FIT61_00035</name>
</gene>
<keyword evidence="7" id="KW-0687">Ribonucleoprotein</keyword>
<reference evidence="7 8" key="1">
    <citation type="journal article" date="2019" name="ISME J.">
        <title>Evolution in action: habitat transition from sediment to the pelagial leads to genome streamlining in Methylophilaceae.</title>
        <authorList>
            <person name="Salcher M."/>
            <person name="Schaefle D."/>
            <person name="Kaspar M."/>
            <person name="Neuenschwander S.M."/>
            <person name="Ghai R."/>
        </authorList>
    </citation>
    <scope>NUCLEOTIDE SEQUENCE [LARGE SCALE GENOMIC DNA]</scope>
    <source>
        <strain evidence="7 8">MMS-RI-1</strain>
    </source>
</reference>
<dbReference type="PANTHER" id="PTHR43648">
    <property type="entry name" value="ELECTRON TRANSFER FLAVOPROTEIN BETA SUBUNIT LYSINE METHYLTRANSFERASE"/>
    <property type="match status" value="1"/>
</dbReference>
<comment type="function">
    <text evidence="6">Methylates ribosomal protein L11.</text>
</comment>
<accession>A0AAE6FRY1</accession>
<evidence type="ECO:0000256" key="1">
    <source>
        <dbReference type="ARBA" id="ARBA00009741"/>
    </source>
</evidence>
<evidence type="ECO:0000256" key="3">
    <source>
        <dbReference type="ARBA" id="ARBA00022603"/>
    </source>
</evidence>
<name>A0AAE6FRY1_9PROT</name>
<dbReference type="CDD" id="cd02440">
    <property type="entry name" value="AdoMet_MTases"/>
    <property type="match status" value="1"/>
</dbReference>
<protein>
    <recommendedName>
        <fullName evidence="6">Ribosomal protein L11 methyltransferase</fullName>
        <shortName evidence="6">L11 Mtase</shortName>
        <ecNumber evidence="6">2.1.1.-</ecNumber>
    </recommendedName>
</protein>
<dbReference type="GO" id="GO:0016279">
    <property type="term" value="F:protein-lysine N-methyltransferase activity"/>
    <property type="evidence" value="ECO:0007669"/>
    <property type="project" value="TreeGrafter"/>
</dbReference>
<dbReference type="Gene3D" id="3.40.50.150">
    <property type="entry name" value="Vaccinia Virus protein VP39"/>
    <property type="match status" value="1"/>
</dbReference>
<dbReference type="InterPro" id="IPR050078">
    <property type="entry name" value="Ribosomal_L11_MeTrfase_PrmA"/>
</dbReference>
<dbReference type="InterPro" id="IPR004498">
    <property type="entry name" value="Ribosomal_PrmA_MeTrfase"/>
</dbReference>
<comment type="catalytic activity">
    <reaction evidence="6">
        <text>L-lysyl-[protein] + 3 S-adenosyl-L-methionine = N(6),N(6),N(6)-trimethyl-L-lysyl-[protein] + 3 S-adenosyl-L-homocysteine + 3 H(+)</text>
        <dbReference type="Rhea" id="RHEA:54192"/>
        <dbReference type="Rhea" id="RHEA-COMP:9752"/>
        <dbReference type="Rhea" id="RHEA-COMP:13826"/>
        <dbReference type="ChEBI" id="CHEBI:15378"/>
        <dbReference type="ChEBI" id="CHEBI:29969"/>
        <dbReference type="ChEBI" id="CHEBI:57856"/>
        <dbReference type="ChEBI" id="CHEBI:59789"/>
        <dbReference type="ChEBI" id="CHEBI:61961"/>
    </reaction>
</comment>
<feature type="binding site" evidence="6">
    <location>
        <position position="172"/>
    </location>
    <ligand>
        <name>S-adenosyl-L-methionine</name>
        <dbReference type="ChEBI" id="CHEBI:59789"/>
    </ligand>
</feature>
<dbReference type="RefSeq" id="WP_139872776.1">
    <property type="nucleotide sequence ID" value="NZ_CP040985.1"/>
</dbReference>
<feature type="binding site" evidence="6">
    <location>
        <position position="194"/>
    </location>
    <ligand>
        <name>S-adenosyl-L-methionine</name>
        <dbReference type="ChEBI" id="CHEBI:59789"/>
    </ligand>
</feature>
<evidence type="ECO:0000313" key="7">
    <source>
        <dbReference type="EMBL" id="QDD12892.1"/>
    </source>
</evidence>
<keyword evidence="2 6" id="KW-0963">Cytoplasm</keyword>
<feature type="binding site" evidence="6">
    <location>
        <position position="233"/>
    </location>
    <ligand>
        <name>S-adenosyl-L-methionine</name>
        <dbReference type="ChEBI" id="CHEBI:59789"/>
    </ligand>
</feature>
<dbReference type="Pfam" id="PF06325">
    <property type="entry name" value="PrmA"/>
    <property type="match status" value="1"/>
</dbReference>
<comment type="similarity">
    <text evidence="1 6">Belongs to the methyltransferase superfamily. PrmA family.</text>
</comment>
<evidence type="ECO:0000313" key="8">
    <source>
        <dbReference type="Proteomes" id="UP000312102"/>
    </source>
</evidence>
<comment type="subcellular location">
    <subcellularLocation>
        <location evidence="6">Cytoplasm</location>
    </subcellularLocation>
</comment>
<dbReference type="InterPro" id="IPR029063">
    <property type="entry name" value="SAM-dependent_MTases_sf"/>
</dbReference>
<dbReference type="PIRSF" id="PIRSF000401">
    <property type="entry name" value="RPL11_MTase"/>
    <property type="match status" value="1"/>
</dbReference>
<dbReference type="GO" id="GO:0005840">
    <property type="term" value="C:ribosome"/>
    <property type="evidence" value="ECO:0007669"/>
    <property type="project" value="UniProtKB-KW"/>
</dbReference>
<dbReference type="AlphaFoldDB" id="A0AAE6FRY1"/>
<sequence length="299" mass="32773">MAAWINLKIQASAEYAHIISDALIELGALSSSIEDSYLNSENEEALFGEPNIPSNTIWQHNTIESLFDDSISIDTVIDELKTMTGLSDIDYTLESVEEQNWVTLTQSQFEPISILNKLWIVPSWHTTPNPSAINIILDPGLAFGTGSHPTTHLCLEWLIKEVKINDCVLDYGCGSGILSIAAKKCGAKEVVGVDIDPQAIISSTHNAKENHVNIQFYNSESSLKFEADIVVANILSSALSVLAPIIAKACKPQGKIALSGILKEQVEMLTEIYSAWFNLNKPIEREGWILMSGTKKSIS</sequence>
<keyword evidence="5 6" id="KW-0949">S-adenosyl-L-methionine</keyword>
<evidence type="ECO:0000256" key="4">
    <source>
        <dbReference type="ARBA" id="ARBA00022679"/>
    </source>
</evidence>
<dbReference type="GO" id="GO:0032259">
    <property type="term" value="P:methylation"/>
    <property type="evidence" value="ECO:0007669"/>
    <property type="project" value="UniProtKB-KW"/>
</dbReference>
<dbReference type="GO" id="GO:0005829">
    <property type="term" value="C:cytosol"/>
    <property type="evidence" value="ECO:0007669"/>
    <property type="project" value="TreeGrafter"/>
</dbReference>
<dbReference type="KEGG" id="mrk:FIT61_00035"/>
<organism evidence="7 8">
    <name type="scientific">Candidatus Methylopumilus rimovensis</name>
    <dbReference type="NCBI Taxonomy" id="2588535"/>
    <lineage>
        <taxon>Bacteria</taxon>
        <taxon>Pseudomonadati</taxon>
        <taxon>Pseudomonadota</taxon>
        <taxon>Betaproteobacteria</taxon>
        <taxon>Nitrosomonadales</taxon>
        <taxon>Methylophilaceae</taxon>
        <taxon>Candidatus Methylopumilus</taxon>
    </lineage>
</organism>
<keyword evidence="3 6" id="KW-0489">Methyltransferase</keyword>
<dbReference type="EMBL" id="CP040986">
    <property type="protein sequence ID" value="QDD12892.1"/>
    <property type="molecule type" value="Genomic_DNA"/>
</dbReference>
<dbReference type="PANTHER" id="PTHR43648:SF1">
    <property type="entry name" value="ELECTRON TRANSFER FLAVOPROTEIN BETA SUBUNIT LYSINE METHYLTRANSFERASE"/>
    <property type="match status" value="1"/>
</dbReference>
<dbReference type="EC" id="2.1.1.-" evidence="6"/>
<keyword evidence="8" id="KW-1185">Reference proteome</keyword>
<dbReference type="Proteomes" id="UP000312102">
    <property type="component" value="Chromosome"/>
</dbReference>
<dbReference type="SUPFAM" id="SSF53335">
    <property type="entry name" value="S-adenosyl-L-methionine-dependent methyltransferases"/>
    <property type="match status" value="1"/>
</dbReference>
<feature type="binding site" evidence="6">
    <location>
        <position position="151"/>
    </location>
    <ligand>
        <name>S-adenosyl-L-methionine</name>
        <dbReference type="ChEBI" id="CHEBI:59789"/>
    </ligand>
</feature>
<dbReference type="HAMAP" id="MF_00735">
    <property type="entry name" value="Methyltr_PrmA"/>
    <property type="match status" value="1"/>
</dbReference>
<keyword evidence="4 6" id="KW-0808">Transferase</keyword>
<dbReference type="NCBIfam" id="TIGR00406">
    <property type="entry name" value="prmA"/>
    <property type="match status" value="1"/>
</dbReference>
<evidence type="ECO:0000256" key="6">
    <source>
        <dbReference type="HAMAP-Rule" id="MF_00735"/>
    </source>
</evidence>
<evidence type="ECO:0000256" key="2">
    <source>
        <dbReference type="ARBA" id="ARBA00022490"/>
    </source>
</evidence>
<evidence type="ECO:0000256" key="5">
    <source>
        <dbReference type="ARBA" id="ARBA00022691"/>
    </source>
</evidence>
<proteinExistence type="inferred from homology"/>
<keyword evidence="7" id="KW-0689">Ribosomal protein</keyword>